<dbReference type="RefSeq" id="WP_144707227.1">
    <property type="nucleotide sequence ID" value="NZ_VNJJ01000025.1"/>
</dbReference>
<dbReference type="SUPFAM" id="SSF69279">
    <property type="entry name" value="Phage tail proteins"/>
    <property type="match status" value="1"/>
</dbReference>
<reference evidence="3 4" key="1">
    <citation type="submission" date="2019-07" db="EMBL/GenBank/DDBJ databases">
        <authorList>
            <person name="Kim J."/>
        </authorList>
    </citation>
    <scope>NUCLEOTIDE SEQUENCE [LARGE SCALE GENOMIC DNA]</scope>
    <source>
        <strain evidence="3 4">G13</strain>
    </source>
</reference>
<dbReference type="Gene3D" id="3.55.50.10">
    <property type="entry name" value="Baseplate protein-like domains"/>
    <property type="match status" value="1"/>
</dbReference>
<feature type="transmembrane region" description="Helical" evidence="2">
    <location>
        <begin position="601"/>
        <end position="624"/>
    </location>
</feature>
<comment type="caution">
    <text evidence="3">The sequence shown here is derived from an EMBL/GenBank/DDBJ whole genome shotgun (WGS) entry which is preliminary data.</text>
</comment>
<gene>
    <name evidence="3" type="ORF">FPZ45_24180</name>
</gene>
<feature type="region of interest" description="Disordered" evidence="1">
    <location>
        <begin position="476"/>
        <end position="501"/>
    </location>
</feature>
<dbReference type="AlphaFoldDB" id="A0A559J5D5"/>
<feature type="region of interest" description="Disordered" evidence="1">
    <location>
        <begin position="539"/>
        <end position="562"/>
    </location>
</feature>
<keyword evidence="2" id="KW-0472">Membrane</keyword>
<dbReference type="OrthoDB" id="2490673at2"/>
<feature type="compositionally biased region" description="Basic and acidic residues" evidence="1">
    <location>
        <begin position="484"/>
        <end position="501"/>
    </location>
</feature>
<dbReference type="EMBL" id="VNJJ01000025">
    <property type="protein sequence ID" value="TVX95103.1"/>
    <property type="molecule type" value="Genomic_DNA"/>
</dbReference>
<sequence>MDRTPKSRSYQNKQLTYTHLIEQLAKEYSGGDAKNEATTPEAAIGELIIQYEETDWQFMKRLASRLGTVILPDVVMDAARIYFGVPDLKWGTVINAKRYTMQTDRGTYMDIMANAENPGTFLESDFVRYRVLTEQYCQVGDTVQFKGQTWLITESEIVYEKGTLQYNYVLVKRKSIRRKSRLNKGIQGVALDGRVLKRGNNMVKVHLDIDDAHDEQGNWWFPYSPEGNNIFHCMPDEGARIKIYFPDGIEKKAFAVNSVRGGSEEMNSRTVFEKPTTKVFHMPGAAKMELGDNGVLFEKGTVRIHLDKSDIHVSADTSLFVSAGNSVELGSREAPVKSIRLRARESITLLTLDQQHMIVVARDQVGIRNGTINFQKVEAPFVDLLTSEELLELYISQLIEKEYSRRLTDRVKSLGGNRGLPPPGLDYGPGAAEKIRKEATSQVEKQVNSDPYARGKAKLMMTEDFDDSKLRKLYQKQQNAESIAEQKGKSTEEKKEEKDQYKANYKKSYDEYDAVRRLIYEEQQGNKIYDKQGNYNVYDKYENSSHTNPASESESRSESNEWSALEPNYLSKTIDTSAYFSRFSFYNIEVAKQISAAELNFLFGAIAVLLAIPTGGSSLLLIAAEMALGAATMYLSNEKRNDLLDGIIDSDPSIGGINQDVVNLIGLGLIPVYLVGAARTAAIRQGDLSAFTRKSFALDELKYGDEVVFNITDDAIRKRVLEALRVSEATRDASKIKAYWESEKKLLDEVAERSANGSGMPKLKSGKVKFTYKNNPMDNPKAAADIIEDPNAVYGFSPKPDSPRIGKFSEYDWTNPEVVAKAREARLKYHKDNEAIYNIVGNMRREGKSTEEIARAVNMTRNQNRLQSYLDRGNIEGYNKAVASNIENYGNVFGLSADQA</sequence>
<dbReference type="Proteomes" id="UP000316330">
    <property type="component" value="Unassembled WGS sequence"/>
</dbReference>
<name>A0A559J5D5_9BACL</name>
<keyword evidence="2" id="KW-1133">Transmembrane helix</keyword>
<evidence type="ECO:0000256" key="2">
    <source>
        <dbReference type="SAM" id="Phobius"/>
    </source>
</evidence>
<keyword evidence="2" id="KW-0812">Transmembrane</keyword>
<organism evidence="3 4">
    <name type="scientific">Cohnella terricola</name>
    <dbReference type="NCBI Taxonomy" id="1289167"/>
    <lineage>
        <taxon>Bacteria</taxon>
        <taxon>Bacillati</taxon>
        <taxon>Bacillota</taxon>
        <taxon>Bacilli</taxon>
        <taxon>Bacillales</taxon>
        <taxon>Paenibacillaceae</taxon>
        <taxon>Cohnella</taxon>
    </lineage>
</organism>
<keyword evidence="4" id="KW-1185">Reference proteome</keyword>
<proteinExistence type="predicted"/>
<protein>
    <submittedName>
        <fullName evidence="3">Uncharacterized protein</fullName>
    </submittedName>
</protein>
<evidence type="ECO:0000313" key="3">
    <source>
        <dbReference type="EMBL" id="TVX95103.1"/>
    </source>
</evidence>
<evidence type="ECO:0000313" key="4">
    <source>
        <dbReference type="Proteomes" id="UP000316330"/>
    </source>
</evidence>
<accession>A0A559J5D5</accession>
<evidence type="ECO:0000256" key="1">
    <source>
        <dbReference type="SAM" id="MobiDB-lite"/>
    </source>
</evidence>